<gene>
    <name evidence="1" type="ORF">LSTR_LSTR010771</name>
</gene>
<accession>A0A482XJR5</accession>
<organism evidence="1 2">
    <name type="scientific">Laodelphax striatellus</name>
    <name type="common">Small brown planthopper</name>
    <name type="synonym">Delphax striatella</name>
    <dbReference type="NCBI Taxonomy" id="195883"/>
    <lineage>
        <taxon>Eukaryota</taxon>
        <taxon>Metazoa</taxon>
        <taxon>Ecdysozoa</taxon>
        <taxon>Arthropoda</taxon>
        <taxon>Hexapoda</taxon>
        <taxon>Insecta</taxon>
        <taxon>Pterygota</taxon>
        <taxon>Neoptera</taxon>
        <taxon>Paraneoptera</taxon>
        <taxon>Hemiptera</taxon>
        <taxon>Auchenorrhyncha</taxon>
        <taxon>Fulgoroidea</taxon>
        <taxon>Delphacidae</taxon>
        <taxon>Criomorphinae</taxon>
        <taxon>Laodelphax</taxon>
    </lineage>
</organism>
<dbReference type="InParanoid" id="A0A482XJR5"/>
<evidence type="ECO:0000313" key="1">
    <source>
        <dbReference type="EMBL" id="RZF45780.1"/>
    </source>
</evidence>
<evidence type="ECO:0000313" key="2">
    <source>
        <dbReference type="Proteomes" id="UP000291343"/>
    </source>
</evidence>
<dbReference type="AlphaFoldDB" id="A0A482XJR5"/>
<dbReference type="Proteomes" id="UP000291343">
    <property type="component" value="Unassembled WGS sequence"/>
</dbReference>
<sequence>MLSARVCRLHFVKLVVRHGSLFPETEGLHVQFKTKCHCNKDIQEANPTGHGIDYRCRRCREAPETIEHIIAGCSSLPEFEYLSATMM</sequence>
<keyword evidence="2" id="KW-1185">Reference proteome</keyword>
<protein>
    <submittedName>
        <fullName evidence="1">Uncharacterized protein</fullName>
    </submittedName>
</protein>
<dbReference type="EMBL" id="QKKF02008125">
    <property type="protein sequence ID" value="RZF45780.1"/>
    <property type="molecule type" value="Genomic_DNA"/>
</dbReference>
<name>A0A482XJR5_LAOST</name>
<reference evidence="1 2" key="1">
    <citation type="journal article" date="2017" name="Gigascience">
        <title>Genome sequence of the small brown planthopper, Laodelphax striatellus.</title>
        <authorList>
            <person name="Zhu J."/>
            <person name="Jiang F."/>
            <person name="Wang X."/>
            <person name="Yang P."/>
            <person name="Bao Y."/>
            <person name="Zhao W."/>
            <person name="Wang W."/>
            <person name="Lu H."/>
            <person name="Wang Q."/>
            <person name="Cui N."/>
            <person name="Li J."/>
            <person name="Chen X."/>
            <person name="Luo L."/>
            <person name="Yu J."/>
            <person name="Kang L."/>
            <person name="Cui F."/>
        </authorList>
    </citation>
    <scope>NUCLEOTIDE SEQUENCE [LARGE SCALE GENOMIC DNA]</scope>
    <source>
        <strain evidence="1">Lst14</strain>
    </source>
</reference>
<comment type="caution">
    <text evidence="1">The sequence shown here is derived from an EMBL/GenBank/DDBJ whole genome shotgun (WGS) entry which is preliminary data.</text>
</comment>
<proteinExistence type="predicted"/>